<evidence type="ECO:0000256" key="3">
    <source>
        <dbReference type="ARBA" id="ARBA00006958"/>
    </source>
</evidence>
<dbReference type="AlphaFoldDB" id="A0AAW1IDA2"/>
<keyword evidence="7" id="KW-0539">Nucleus</keyword>
<evidence type="ECO:0000313" key="10">
    <source>
        <dbReference type="Proteomes" id="UP001458880"/>
    </source>
</evidence>
<reference evidence="9 10" key="1">
    <citation type="journal article" date="2024" name="BMC Genomics">
        <title>De novo assembly and annotation of Popillia japonica's genome with initial clues to its potential as an invasive pest.</title>
        <authorList>
            <person name="Cucini C."/>
            <person name="Boschi S."/>
            <person name="Funari R."/>
            <person name="Cardaioli E."/>
            <person name="Iannotti N."/>
            <person name="Marturano G."/>
            <person name="Paoli F."/>
            <person name="Bruttini M."/>
            <person name="Carapelli A."/>
            <person name="Frati F."/>
            <person name="Nardi F."/>
        </authorList>
    </citation>
    <scope>NUCLEOTIDE SEQUENCE [LARGE SCALE GENOMIC DNA]</scope>
    <source>
        <strain evidence="9">DMR45628</strain>
    </source>
</reference>
<evidence type="ECO:0000256" key="5">
    <source>
        <dbReference type="ARBA" id="ARBA00022723"/>
    </source>
</evidence>
<dbReference type="InterPro" id="IPR027806">
    <property type="entry name" value="HARBI1_dom"/>
</dbReference>
<evidence type="ECO:0000313" key="9">
    <source>
        <dbReference type="EMBL" id="KAK9687364.1"/>
    </source>
</evidence>
<name>A0AAW1IDA2_POPJA</name>
<evidence type="ECO:0000259" key="8">
    <source>
        <dbReference type="Pfam" id="PF13359"/>
    </source>
</evidence>
<evidence type="ECO:0000256" key="2">
    <source>
        <dbReference type="ARBA" id="ARBA00004123"/>
    </source>
</evidence>
<dbReference type="PANTHER" id="PTHR22930:SF289">
    <property type="entry name" value="DDE TNP4 DOMAIN-CONTAINING PROTEIN-RELATED"/>
    <property type="match status" value="1"/>
</dbReference>
<comment type="caution">
    <text evidence="9">The sequence shown here is derived from an EMBL/GenBank/DDBJ whole genome shotgun (WGS) entry which is preliminary data.</text>
</comment>
<comment type="cofactor">
    <cofactor evidence="1">
        <name>a divalent metal cation</name>
        <dbReference type="ChEBI" id="CHEBI:60240"/>
    </cofactor>
</comment>
<dbReference type="Proteomes" id="UP001458880">
    <property type="component" value="Unassembled WGS sequence"/>
</dbReference>
<evidence type="ECO:0000256" key="7">
    <source>
        <dbReference type="ARBA" id="ARBA00023242"/>
    </source>
</evidence>
<dbReference type="GO" id="GO:0016787">
    <property type="term" value="F:hydrolase activity"/>
    <property type="evidence" value="ECO:0007669"/>
    <property type="project" value="UniProtKB-KW"/>
</dbReference>
<comment type="subcellular location">
    <subcellularLocation>
        <location evidence="2">Nucleus</location>
    </subcellularLocation>
</comment>
<keyword evidence="5" id="KW-0479">Metal-binding</keyword>
<dbReference type="Pfam" id="PF13359">
    <property type="entry name" value="DDE_Tnp_4"/>
    <property type="match status" value="1"/>
</dbReference>
<keyword evidence="4" id="KW-0540">Nuclease</keyword>
<keyword evidence="9" id="KW-0255">Endonuclease</keyword>
<dbReference type="EMBL" id="JASPKY010000649">
    <property type="protein sequence ID" value="KAK9687364.1"/>
    <property type="molecule type" value="Genomic_DNA"/>
</dbReference>
<dbReference type="GO" id="GO:0046872">
    <property type="term" value="F:metal ion binding"/>
    <property type="evidence" value="ECO:0007669"/>
    <property type="project" value="UniProtKB-KW"/>
</dbReference>
<dbReference type="GO" id="GO:0004519">
    <property type="term" value="F:endonuclease activity"/>
    <property type="evidence" value="ECO:0007669"/>
    <property type="project" value="UniProtKB-KW"/>
</dbReference>
<accession>A0AAW1IDA2</accession>
<gene>
    <name evidence="9" type="ORF">QE152_g36501</name>
</gene>
<comment type="similarity">
    <text evidence="3">Belongs to the HARBI1 family.</text>
</comment>
<dbReference type="InterPro" id="IPR045249">
    <property type="entry name" value="HARBI1-like"/>
</dbReference>
<evidence type="ECO:0000256" key="4">
    <source>
        <dbReference type="ARBA" id="ARBA00022722"/>
    </source>
</evidence>
<dbReference type="GO" id="GO:0005634">
    <property type="term" value="C:nucleus"/>
    <property type="evidence" value="ECO:0007669"/>
    <property type="project" value="UniProtKB-SubCell"/>
</dbReference>
<feature type="domain" description="DDE Tnp4" evidence="8">
    <location>
        <begin position="155"/>
        <end position="348"/>
    </location>
</feature>
<organism evidence="9 10">
    <name type="scientific">Popillia japonica</name>
    <name type="common">Japanese beetle</name>
    <dbReference type="NCBI Taxonomy" id="7064"/>
    <lineage>
        <taxon>Eukaryota</taxon>
        <taxon>Metazoa</taxon>
        <taxon>Ecdysozoa</taxon>
        <taxon>Arthropoda</taxon>
        <taxon>Hexapoda</taxon>
        <taxon>Insecta</taxon>
        <taxon>Pterygota</taxon>
        <taxon>Neoptera</taxon>
        <taxon>Endopterygota</taxon>
        <taxon>Coleoptera</taxon>
        <taxon>Polyphaga</taxon>
        <taxon>Scarabaeiformia</taxon>
        <taxon>Scarabaeidae</taxon>
        <taxon>Rutelinae</taxon>
        <taxon>Popillia</taxon>
    </lineage>
</organism>
<dbReference type="PANTHER" id="PTHR22930">
    <property type="match status" value="1"/>
</dbReference>
<protein>
    <submittedName>
        <fullName evidence="9">DDE superfamily endonuclease</fullName>
    </submittedName>
</protein>
<keyword evidence="6" id="KW-0378">Hydrolase</keyword>
<evidence type="ECO:0000256" key="1">
    <source>
        <dbReference type="ARBA" id="ARBA00001968"/>
    </source>
</evidence>
<keyword evidence="10" id="KW-1185">Reference proteome</keyword>
<proteinExistence type="inferred from homology"/>
<evidence type="ECO:0000256" key="6">
    <source>
        <dbReference type="ARBA" id="ARBA00022801"/>
    </source>
</evidence>
<sequence>MNLFDSTSSSSSEDEDEVLFLRRPKIYNIKKNYLEIYDELDFFQRFRITKDTFRTLFAKIENLIRPATNRGGSIQPVIQVLLALGFYACGNMQKSCADFSGVSTSSACRIIRKVTEAIATLRPHYINMYETNAELNRSAEAMYQITRFPRVIGAIDCTLIKTQSPGGEEAEIYRTRKNCFGINVQTVSDRNLCIRDLVARWPGSAHDQAIFNNSSLKRRFEDGRYGNFILVGDSGYQLKPYLMTKLQNVHTPAENLYNESIIRTRNVVELKPYLMTKLQNVKPYLMTKLQNVHTPAENLYNESIIRTRNVVERQYGVWKRRFPLLQLGMRLKIETVLNIIVATAILHNMALEEKEDIAEEWLEEIEDEDLEIKLAAIDENALNARRLIINEHFARL</sequence>